<accession>A0A370G908</accession>
<sequence length="414" mass="46944">MSDASKRGGPEPIVPLKDDDAFWLSDLYPDAKALFGHEQVSLDFASKESIVVLDANVLLLPFEFTSASVKEVERVYRELCSSKRLVVPGQAAREFYKNRSNKITVIADAIDASIVKAKKQIFDKTIPLLESDADYLKARALGAELVKLGQEIALKLEIVNKRLKDEIGGDRVSLLYRTLLGDCVSDFEVKPDDRQAISKEVARRARLKIAPGYKDQQKEDGGIGDYLVWKSILHEGEKRKAHCIFVTEEEKPDWWVKRHGTFQPRPELIDEYRRASDGKSIHLVPLSGLLSVFKANEEVVQQVQKLEQRKRVVVEIKKKKPLSSASNRISVEPNPGIGQYIRFRNEMKNIDNEIELVRNMERDGIISQMNAVKMINNLKIKKESITENLNNSEIFLKKIGSLRESQSTSDNDLL</sequence>
<reference evidence="3 4" key="1">
    <citation type="submission" date="2018-07" db="EMBL/GenBank/DDBJ databases">
        <title>Genomic Encyclopedia of Type Strains, Phase IV (KMG-IV): sequencing the most valuable type-strain genomes for metagenomic binning, comparative biology and taxonomic classification.</title>
        <authorList>
            <person name="Goeker M."/>
        </authorList>
    </citation>
    <scope>NUCLEOTIDE SEQUENCE [LARGE SCALE GENOMIC DNA]</scope>
    <source>
        <strain evidence="3 4">DSM 5603</strain>
    </source>
</reference>
<evidence type="ECO:0000259" key="1">
    <source>
        <dbReference type="Pfam" id="PF18476"/>
    </source>
</evidence>
<gene>
    <name evidence="3" type="ORF">C7453_10128</name>
    <name evidence="2" type="ORF">HLH32_00150</name>
</gene>
<dbReference type="AlphaFoldDB" id="A0A370G908"/>
<comment type="caution">
    <text evidence="3">The sequence shown here is derived from an EMBL/GenBank/DDBJ whole genome shotgun (WGS) entry which is preliminary data.</text>
</comment>
<evidence type="ECO:0000313" key="2">
    <source>
        <dbReference type="EMBL" id="MBB2184817.1"/>
    </source>
</evidence>
<reference evidence="2 5" key="2">
    <citation type="submission" date="2020-04" db="EMBL/GenBank/DDBJ databases">
        <title>Description of novel Gluconacetobacter.</title>
        <authorList>
            <person name="Sombolestani A."/>
        </authorList>
    </citation>
    <scope>NUCLEOTIDE SEQUENCE [LARGE SCALE GENOMIC DNA]</scope>
    <source>
        <strain evidence="2 5">LMG 1382</strain>
    </source>
</reference>
<keyword evidence="4" id="KW-1185">Reference proteome</keyword>
<dbReference type="Pfam" id="PF18476">
    <property type="entry name" value="PIN_8"/>
    <property type="match status" value="1"/>
</dbReference>
<evidence type="ECO:0000313" key="3">
    <source>
        <dbReference type="EMBL" id="RDI40241.1"/>
    </source>
</evidence>
<dbReference type="OrthoDB" id="9182727at2"/>
<dbReference type="Proteomes" id="UP000562982">
    <property type="component" value="Unassembled WGS sequence"/>
</dbReference>
<name>A0A370G908_GLULI</name>
<proteinExistence type="predicted"/>
<dbReference type="EMBL" id="JABEQI010000001">
    <property type="protein sequence ID" value="MBB2184817.1"/>
    <property type="molecule type" value="Genomic_DNA"/>
</dbReference>
<evidence type="ECO:0000313" key="4">
    <source>
        <dbReference type="Proteomes" id="UP000254958"/>
    </source>
</evidence>
<evidence type="ECO:0000313" key="5">
    <source>
        <dbReference type="Proteomes" id="UP000562982"/>
    </source>
</evidence>
<dbReference type="InterPro" id="IPR041578">
    <property type="entry name" value="PIN_8"/>
</dbReference>
<organism evidence="3 4">
    <name type="scientific">Gluconacetobacter liquefaciens</name>
    <name type="common">Acetobacter liquefaciens</name>
    <dbReference type="NCBI Taxonomy" id="89584"/>
    <lineage>
        <taxon>Bacteria</taxon>
        <taxon>Pseudomonadati</taxon>
        <taxon>Pseudomonadota</taxon>
        <taxon>Alphaproteobacteria</taxon>
        <taxon>Acetobacterales</taxon>
        <taxon>Acetobacteraceae</taxon>
        <taxon>Gluconacetobacter</taxon>
    </lineage>
</organism>
<feature type="domain" description="PIN like" evidence="1">
    <location>
        <begin position="50"/>
        <end position="268"/>
    </location>
</feature>
<dbReference type="RefSeq" id="WP_114724946.1">
    <property type="nucleotide sequence ID" value="NZ_BJMI01000033.1"/>
</dbReference>
<dbReference type="EMBL" id="QQAW01000001">
    <property type="protein sequence ID" value="RDI40241.1"/>
    <property type="molecule type" value="Genomic_DNA"/>
</dbReference>
<dbReference type="Proteomes" id="UP000254958">
    <property type="component" value="Unassembled WGS sequence"/>
</dbReference>
<protein>
    <submittedName>
        <fullName evidence="2">DUF4935 domain-containing protein</fullName>
    </submittedName>
</protein>